<feature type="region of interest" description="Disordered" evidence="1">
    <location>
        <begin position="92"/>
        <end position="114"/>
    </location>
</feature>
<reference evidence="2 3" key="1">
    <citation type="submission" date="2019-09" db="EMBL/GenBank/DDBJ databases">
        <title>Genome sequence of Rhodovastum atsumiense, a diverse member of the Acetobacteraceae family of non-sulfur purple photosynthetic bacteria.</title>
        <authorList>
            <person name="Meyer T."/>
            <person name="Kyndt J."/>
        </authorList>
    </citation>
    <scope>NUCLEOTIDE SEQUENCE [LARGE SCALE GENOMIC DNA]</scope>
    <source>
        <strain evidence="2 3">DSM 21279</strain>
    </source>
</reference>
<dbReference type="RefSeq" id="WP_150043112.1">
    <property type="nucleotide sequence ID" value="NZ_OW485601.1"/>
</dbReference>
<name>A0A5M6INK5_9PROT</name>
<evidence type="ECO:0000256" key="1">
    <source>
        <dbReference type="SAM" id="MobiDB-lite"/>
    </source>
</evidence>
<sequence>MSFMISPENNVYDIATLGGAKAFETDVNAGFLLLSSVAGQIHEYHQVPLKVALAWRNATTVLLTSHRPGRPVQQINWQELAVEADPTWAAEYYGTPQEKTPSTKRNSRPANGAE</sequence>
<protein>
    <submittedName>
        <fullName evidence="2">Uncharacterized protein</fullName>
    </submittedName>
</protein>
<evidence type="ECO:0000313" key="2">
    <source>
        <dbReference type="EMBL" id="KAA5609846.1"/>
    </source>
</evidence>
<dbReference type="Proteomes" id="UP000325255">
    <property type="component" value="Unassembled WGS sequence"/>
</dbReference>
<gene>
    <name evidence="2" type="ORF">F1189_22410</name>
</gene>
<evidence type="ECO:0000313" key="3">
    <source>
        <dbReference type="Proteomes" id="UP000325255"/>
    </source>
</evidence>
<dbReference type="OrthoDB" id="10002372at2"/>
<accession>A0A5M6INK5</accession>
<comment type="caution">
    <text evidence="2">The sequence shown here is derived from an EMBL/GenBank/DDBJ whole genome shotgun (WGS) entry which is preliminary data.</text>
</comment>
<proteinExistence type="predicted"/>
<organism evidence="2 3">
    <name type="scientific">Rhodovastum atsumiense</name>
    <dbReference type="NCBI Taxonomy" id="504468"/>
    <lineage>
        <taxon>Bacteria</taxon>
        <taxon>Pseudomonadati</taxon>
        <taxon>Pseudomonadota</taxon>
        <taxon>Alphaproteobacteria</taxon>
        <taxon>Acetobacterales</taxon>
        <taxon>Acetobacteraceae</taxon>
        <taxon>Rhodovastum</taxon>
    </lineage>
</organism>
<keyword evidence="3" id="KW-1185">Reference proteome</keyword>
<dbReference type="AlphaFoldDB" id="A0A5M6INK5"/>
<dbReference type="EMBL" id="VWPK01000043">
    <property type="protein sequence ID" value="KAA5609846.1"/>
    <property type="molecule type" value="Genomic_DNA"/>
</dbReference>